<comment type="caution">
    <text evidence="2">The sequence shown here is derived from an EMBL/GenBank/DDBJ whole genome shotgun (WGS) entry which is preliminary data.</text>
</comment>
<dbReference type="InterPro" id="IPR018490">
    <property type="entry name" value="cNMP-bd_dom_sf"/>
</dbReference>
<dbReference type="AlphaFoldDB" id="A0A1B7I680"/>
<dbReference type="InterPro" id="IPR041687">
    <property type="entry name" value="HTH_46"/>
</dbReference>
<reference evidence="2 3" key="1">
    <citation type="submission" date="2016-04" db="EMBL/GenBank/DDBJ databases">
        <title>ATOL: Assembling a taxonomically balanced genome-scale reconstruction of the evolutionary history of the Enterobacteriaceae.</title>
        <authorList>
            <person name="Plunkett G.III."/>
            <person name="Neeno-Eckwall E.C."/>
            <person name="Glasner J.D."/>
            <person name="Perna N.T."/>
        </authorList>
    </citation>
    <scope>NUCLEOTIDE SEQUENCE [LARGE SCALE GENOMIC DNA]</scope>
    <source>
        <strain evidence="2 3">ATCC 51604</strain>
    </source>
</reference>
<gene>
    <name evidence="2" type="ORF">M977_00243</name>
</gene>
<dbReference type="Gene3D" id="2.60.120.10">
    <property type="entry name" value="Jelly Rolls"/>
    <property type="match status" value="1"/>
</dbReference>
<dbReference type="RefSeq" id="WP_064511723.1">
    <property type="nucleotide sequence ID" value="NZ_LXEP01000003.1"/>
</dbReference>
<dbReference type="PATRIC" id="fig|1354253.4.peg.249"/>
<evidence type="ECO:0000313" key="3">
    <source>
        <dbReference type="Proteomes" id="UP000078504"/>
    </source>
</evidence>
<accession>A0A1B7I680</accession>
<name>A0A1B7I680_9ENTR</name>
<evidence type="ECO:0000259" key="1">
    <source>
        <dbReference type="Pfam" id="PF15977"/>
    </source>
</evidence>
<protein>
    <recommendedName>
        <fullName evidence="1">IprA winged helix-turn-helix domain-containing protein</fullName>
    </recommendedName>
</protein>
<dbReference type="SUPFAM" id="SSF51206">
    <property type="entry name" value="cAMP-binding domain-like"/>
    <property type="match status" value="1"/>
</dbReference>
<dbReference type="Proteomes" id="UP000078504">
    <property type="component" value="Unassembled WGS sequence"/>
</dbReference>
<dbReference type="EMBL" id="LXEP01000003">
    <property type="protein sequence ID" value="OAT23953.1"/>
    <property type="molecule type" value="Genomic_DNA"/>
</dbReference>
<dbReference type="InterPro" id="IPR014710">
    <property type="entry name" value="RmlC-like_jellyroll"/>
</dbReference>
<evidence type="ECO:0000313" key="2">
    <source>
        <dbReference type="EMBL" id="OAT23953.1"/>
    </source>
</evidence>
<sequence length="213" mass="24001">MKDSPEQIFTKTIQVQATFDLIDVLSPYVTFEKKPPHQRLYYTVDGVKMCYIIRSGVIKVRRDTDEFVMATLPTPNIAGVTDMIPDTSGVYLELQDEAEVATITTAQAQQLIAETNSWELLAKHVTKVTTNLFNNNIIMTAPTTYEVVKFHLVMLMSESVSVRESTSAAKYILERTRLSRSTVMKMLAQLKQGGYIQLDDGILIALNDLPARY</sequence>
<organism evidence="2 3">
    <name type="scientific">Buttiauxella gaviniae ATCC 51604</name>
    <dbReference type="NCBI Taxonomy" id="1354253"/>
    <lineage>
        <taxon>Bacteria</taxon>
        <taxon>Pseudomonadati</taxon>
        <taxon>Pseudomonadota</taxon>
        <taxon>Gammaproteobacteria</taxon>
        <taxon>Enterobacterales</taxon>
        <taxon>Enterobacteriaceae</taxon>
        <taxon>Buttiauxella</taxon>
    </lineage>
</organism>
<feature type="domain" description="IprA winged helix-turn-helix" evidence="1">
    <location>
        <begin position="144"/>
        <end position="210"/>
    </location>
</feature>
<proteinExistence type="predicted"/>
<dbReference type="Pfam" id="PF15977">
    <property type="entry name" value="HTH_46"/>
    <property type="match status" value="1"/>
</dbReference>